<dbReference type="EMBL" id="JACHJN010000014">
    <property type="protein sequence ID" value="MBB5960137.1"/>
    <property type="molecule type" value="Genomic_DNA"/>
</dbReference>
<feature type="domain" description="Peptidase M6-like" evidence="11">
    <location>
        <begin position="94"/>
        <end position="408"/>
    </location>
</feature>
<evidence type="ECO:0000259" key="11">
    <source>
        <dbReference type="Pfam" id="PF05547"/>
    </source>
</evidence>
<dbReference type="PIRSF" id="PIRSF007519">
    <property type="entry name" value="Protease_InhA"/>
    <property type="match status" value="1"/>
</dbReference>
<evidence type="ECO:0000256" key="2">
    <source>
        <dbReference type="ARBA" id="ARBA00004613"/>
    </source>
</evidence>
<dbReference type="InterPro" id="IPR048665">
    <property type="entry name" value="InhA-like_VEG"/>
</dbReference>
<evidence type="ECO:0000256" key="6">
    <source>
        <dbReference type="ARBA" id="ARBA00022729"/>
    </source>
</evidence>
<keyword evidence="3" id="KW-0964">Secreted</keyword>
<gene>
    <name evidence="13" type="ORF">FHS29_006760</name>
</gene>
<dbReference type="NCBIfam" id="TIGR03296">
    <property type="entry name" value="M6dom_TIGR03296"/>
    <property type="match status" value="1"/>
</dbReference>
<sequence>MRRLLIGAAAFALITAGVTTVPAVAVAAPEATTDTVRQQTDELPHPLEDKRRALRQEALAKVLTGEATTEKRGASTVVKVGRKDKAGQQAKVDQYVELEREKVDKIFVVLAEFGDERHPQYPDQDTAPGIPGPQRFDGPAHNQIPQPDRAVDNTTIWQPDFSRQYFQDLYFATSPGANSVANYYDKQSSGRYSVTGTVTNWVKVRYNEARYGRSDGYPCGSNLCNNSYELVRDAVTQWVADQQAAGRTTEQIRQELATFDEWDRYDYDGDGEFNESDGYLDHFQIVHAGGDQADRDPWQGEDAIWSHRGYAFKNYNTGPGTNKLGGAPIGDTGLWVGDYTMQPENGGVSVFAHEYGHDLGLPDHYDVSGGGTNSVNWWSLMGQTRVGEPGEPPGTRANELSAWDKLQLGWLDYEVAVAGQERTFELGPHEYNTAKAQGLVVVLPDVAKTFDYGDPFAGSKMWWSDKGNDLDNSMTRPLDLTGKSTAELTLKARFDIEEDFDYLYVEAANADGSWTQLDGTVDGRPFLRDSGNAPAISGTSGNRWVDIKVPLGAYAGKNTKLRFAYRTDGGLALQGFFADAITVTADGAPVLEDGAETGTGWALKGFRSTAGTETKSFDQFYIASNRTYESYGKYNRTGPYRYSFPNKPKWVEHFPYQDGLLVSLWDTSYLDNNTSEHPGEGLILPIDANPAPIYNLEGGAWAPTVSGYDAPFGLQKSDSFTLHINGKASYVRGQPAKPVFDDTRQFWFPETPTAGVKTPGAGVGLRVLSQSGTSMKVKLFRTR</sequence>
<feature type="signal peptide" evidence="10">
    <location>
        <begin position="1"/>
        <end position="27"/>
    </location>
</feature>
<dbReference type="GO" id="GO:0006508">
    <property type="term" value="P:proteolysis"/>
    <property type="evidence" value="ECO:0007669"/>
    <property type="project" value="UniProtKB-KW"/>
</dbReference>
<dbReference type="PANTHER" id="PTHR13062">
    <property type="entry name" value="COLLAGENASE"/>
    <property type="match status" value="1"/>
</dbReference>
<evidence type="ECO:0000256" key="8">
    <source>
        <dbReference type="ARBA" id="ARBA00022833"/>
    </source>
</evidence>
<dbReference type="RefSeq" id="WP_184698025.1">
    <property type="nucleotide sequence ID" value="NZ_JACHJN010000014.1"/>
</dbReference>
<dbReference type="AlphaFoldDB" id="A0A841CVT6"/>
<name>A0A841CVT6_9PSEU</name>
<evidence type="ECO:0000256" key="4">
    <source>
        <dbReference type="ARBA" id="ARBA00022670"/>
    </source>
</evidence>
<evidence type="ECO:0000256" key="7">
    <source>
        <dbReference type="ARBA" id="ARBA00022801"/>
    </source>
</evidence>
<keyword evidence="7 13" id="KW-0378">Hydrolase</keyword>
<protein>
    <submittedName>
        <fullName evidence="13">Immune inhibitor A</fullName>
        <ecNumber evidence="13">3.4.24.-</ecNumber>
    </submittedName>
</protein>
<feature type="chain" id="PRO_5032740650" evidence="10">
    <location>
        <begin position="28"/>
        <end position="783"/>
    </location>
</feature>
<comment type="caution">
    <text evidence="13">The sequence shown here is derived from an EMBL/GenBank/DDBJ whole genome shotgun (WGS) entry which is preliminary data.</text>
</comment>
<evidence type="ECO:0000256" key="9">
    <source>
        <dbReference type="ARBA" id="ARBA00023049"/>
    </source>
</evidence>
<evidence type="ECO:0000256" key="10">
    <source>
        <dbReference type="SAM" id="SignalP"/>
    </source>
</evidence>
<evidence type="ECO:0000256" key="5">
    <source>
        <dbReference type="ARBA" id="ARBA00022723"/>
    </source>
</evidence>
<dbReference type="EC" id="3.4.24.-" evidence="13"/>
<dbReference type="PANTHER" id="PTHR13062:SF12">
    <property type="entry name" value="ALPHA-2-MACROGLOBULIN DOMAIN-CONTAINING PROTEIN"/>
    <property type="match status" value="1"/>
</dbReference>
<proteinExistence type="predicted"/>
<comment type="cofactor">
    <cofactor evidence="1">
        <name>Zn(2+)</name>
        <dbReference type="ChEBI" id="CHEBI:29105"/>
    </cofactor>
</comment>
<evidence type="ECO:0000256" key="1">
    <source>
        <dbReference type="ARBA" id="ARBA00001947"/>
    </source>
</evidence>
<dbReference type="GO" id="GO:0005576">
    <property type="term" value="C:extracellular region"/>
    <property type="evidence" value="ECO:0007669"/>
    <property type="project" value="UniProtKB-SubCell"/>
</dbReference>
<keyword evidence="8" id="KW-0862">Zinc</keyword>
<keyword evidence="9" id="KW-0482">Metalloprotease</keyword>
<dbReference type="Pfam" id="PF20774">
    <property type="entry name" value="InhA-like_VEG"/>
    <property type="match status" value="1"/>
</dbReference>
<organism evidence="13 14">
    <name type="scientific">Saccharothrix tamanrassetensis</name>
    <dbReference type="NCBI Taxonomy" id="1051531"/>
    <lineage>
        <taxon>Bacteria</taxon>
        <taxon>Bacillati</taxon>
        <taxon>Actinomycetota</taxon>
        <taxon>Actinomycetes</taxon>
        <taxon>Pseudonocardiales</taxon>
        <taxon>Pseudonocardiaceae</taxon>
        <taxon>Saccharothrix</taxon>
    </lineage>
</organism>
<accession>A0A841CVT6</accession>
<comment type="subcellular location">
    <subcellularLocation>
        <location evidence="2">Secreted</location>
    </subcellularLocation>
</comment>
<evidence type="ECO:0000259" key="12">
    <source>
        <dbReference type="Pfam" id="PF20774"/>
    </source>
</evidence>
<dbReference type="GO" id="GO:0008237">
    <property type="term" value="F:metallopeptidase activity"/>
    <property type="evidence" value="ECO:0007669"/>
    <property type="project" value="UniProtKB-KW"/>
</dbReference>
<feature type="domain" description="Immune inhibitor A-like metallopeptidase VEG" evidence="12">
    <location>
        <begin position="614"/>
        <end position="772"/>
    </location>
</feature>
<evidence type="ECO:0000313" key="13">
    <source>
        <dbReference type="EMBL" id="MBB5960137.1"/>
    </source>
</evidence>
<keyword evidence="6 10" id="KW-0732">Signal</keyword>
<keyword evidence="14" id="KW-1185">Reference proteome</keyword>
<dbReference type="Pfam" id="PF05547">
    <property type="entry name" value="Peptidase_M6"/>
    <property type="match status" value="1"/>
</dbReference>
<dbReference type="InterPro" id="IPR012300">
    <property type="entry name" value="Pept_M6_InhA"/>
</dbReference>
<evidence type="ECO:0000313" key="14">
    <source>
        <dbReference type="Proteomes" id="UP000547510"/>
    </source>
</evidence>
<keyword evidence="4" id="KW-0645">Protease</keyword>
<reference evidence="13 14" key="1">
    <citation type="submission" date="2020-08" db="EMBL/GenBank/DDBJ databases">
        <title>Genomic Encyclopedia of Type Strains, Phase III (KMG-III): the genomes of soil and plant-associated and newly described type strains.</title>
        <authorList>
            <person name="Whitman W."/>
        </authorList>
    </citation>
    <scope>NUCLEOTIDE SEQUENCE [LARGE SCALE GENOMIC DNA]</scope>
    <source>
        <strain evidence="13 14">CECT 8640</strain>
    </source>
</reference>
<dbReference type="SUPFAM" id="SSF55486">
    <property type="entry name" value="Metalloproteases ('zincins'), catalytic domain"/>
    <property type="match status" value="1"/>
</dbReference>
<dbReference type="InterPro" id="IPR008757">
    <property type="entry name" value="Peptidase_M6-like_domain"/>
</dbReference>
<evidence type="ECO:0000256" key="3">
    <source>
        <dbReference type="ARBA" id="ARBA00022525"/>
    </source>
</evidence>
<keyword evidence="5" id="KW-0479">Metal-binding</keyword>
<dbReference type="Pfam" id="PF20773">
    <property type="entry name" value="InhA-like_MAM"/>
    <property type="match status" value="1"/>
</dbReference>
<dbReference type="Proteomes" id="UP000547510">
    <property type="component" value="Unassembled WGS sequence"/>
</dbReference>
<dbReference type="GO" id="GO:0046872">
    <property type="term" value="F:metal ion binding"/>
    <property type="evidence" value="ECO:0007669"/>
    <property type="project" value="UniProtKB-KW"/>
</dbReference>